<dbReference type="EMBL" id="CP126220">
    <property type="protein sequence ID" value="WIA21209.1"/>
    <property type="molecule type" value="Genomic_DNA"/>
</dbReference>
<sequence length="218" mass="24335">MLAVNHTLSSLYLKKDKVEPFQQLDLAARRRKRELAEMTAAAAKQGTSAEVIEANLGKLKQLVPGLAPNLDQMKASDWASILKDVDRVVALVICLKTAYPKVDIARLLQRTPKLLMKPLEQVQADAQQVKALLSRLQDIDAIIDAVPYLINPAEVQQSLANLARWFPNQDPFELLQSNPTLLVNINFELLQSNPTLLVNIEEADLEADPLYGVSMVWF</sequence>
<reference evidence="1 2" key="1">
    <citation type="submission" date="2023-05" db="EMBL/GenBank/DDBJ databases">
        <title>A 100% complete, gapless, phased diploid assembly of the Scenedesmus obliquus UTEX 3031 genome.</title>
        <authorList>
            <person name="Biondi T.C."/>
            <person name="Hanschen E.R."/>
            <person name="Kwon T."/>
            <person name="Eng W."/>
            <person name="Kruse C.P.S."/>
            <person name="Koehler S.I."/>
            <person name="Kunde Y."/>
            <person name="Gleasner C.D."/>
            <person name="You Mak K.T."/>
            <person name="Polle J."/>
            <person name="Hovde B.T."/>
            <person name="Starkenburg S.R."/>
        </authorList>
    </citation>
    <scope>NUCLEOTIDE SEQUENCE [LARGE SCALE GENOMIC DNA]</scope>
    <source>
        <strain evidence="1 2">DOE0152z</strain>
    </source>
</reference>
<accession>A0ABY8UIK7</accession>
<evidence type="ECO:0000313" key="2">
    <source>
        <dbReference type="Proteomes" id="UP001244341"/>
    </source>
</evidence>
<protein>
    <submittedName>
        <fullName evidence="1">Uncharacterized protein</fullName>
    </submittedName>
</protein>
<keyword evidence="2" id="KW-1185">Reference proteome</keyword>
<organism evidence="1 2">
    <name type="scientific">Tetradesmus obliquus</name>
    <name type="common">Green alga</name>
    <name type="synonym">Acutodesmus obliquus</name>
    <dbReference type="NCBI Taxonomy" id="3088"/>
    <lineage>
        <taxon>Eukaryota</taxon>
        <taxon>Viridiplantae</taxon>
        <taxon>Chlorophyta</taxon>
        <taxon>core chlorophytes</taxon>
        <taxon>Chlorophyceae</taxon>
        <taxon>CS clade</taxon>
        <taxon>Sphaeropleales</taxon>
        <taxon>Scenedesmaceae</taxon>
        <taxon>Tetradesmus</taxon>
    </lineage>
</organism>
<name>A0ABY8UIK7_TETOB</name>
<proteinExistence type="predicted"/>
<gene>
    <name evidence="1" type="ORF">OEZ85_000454</name>
</gene>
<evidence type="ECO:0000313" key="1">
    <source>
        <dbReference type="EMBL" id="WIA21209.1"/>
    </source>
</evidence>
<dbReference type="Proteomes" id="UP001244341">
    <property type="component" value="Chromosome 13b"/>
</dbReference>